<reference evidence="1" key="1">
    <citation type="journal article" date="2021" name="Open Biol.">
        <title>Shared evolutionary footprints suggest mitochondrial oxidative damage underlies multiple complex I losses in fungi.</title>
        <authorList>
            <person name="Schikora-Tamarit M.A."/>
            <person name="Marcet-Houben M."/>
            <person name="Nosek J."/>
            <person name="Gabaldon T."/>
        </authorList>
    </citation>
    <scope>NUCLEOTIDE SEQUENCE</scope>
    <source>
        <strain evidence="1">CBS2887</strain>
    </source>
</reference>
<sequence length="85" mass="9661">MCWSNISVDIEVQNVIVKSLWEFWSLSAVQDGNIRSDHQDDLLVLDIIKIGAIERLSEDWKQVVLNNLVVVVKPNDLENLNQSTG</sequence>
<dbReference type="AlphaFoldDB" id="A0A9P8Q5U9"/>
<evidence type="ECO:0000313" key="2">
    <source>
        <dbReference type="Proteomes" id="UP000774326"/>
    </source>
</evidence>
<accession>A0A9P8Q5U9</accession>
<protein>
    <submittedName>
        <fullName evidence="1">Uncharacterized protein</fullName>
    </submittedName>
</protein>
<organism evidence="1 2">
    <name type="scientific">Wickerhamomyces pijperi</name>
    <name type="common">Yeast</name>
    <name type="synonym">Pichia pijperi</name>
    <dbReference type="NCBI Taxonomy" id="599730"/>
    <lineage>
        <taxon>Eukaryota</taxon>
        <taxon>Fungi</taxon>
        <taxon>Dikarya</taxon>
        <taxon>Ascomycota</taxon>
        <taxon>Saccharomycotina</taxon>
        <taxon>Saccharomycetes</taxon>
        <taxon>Phaffomycetales</taxon>
        <taxon>Wickerhamomycetaceae</taxon>
        <taxon>Wickerhamomyces</taxon>
    </lineage>
</organism>
<gene>
    <name evidence="1" type="ORF">WICPIJ_005511</name>
</gene>
<keyword evidence="2" id="KW-1185">Reference proteome</keyword>
<comment type="caution">
    <text evidence="1">The sequence shown here is derived from an EMBL/GenBank/DDBJ whole genome shotgun (WGS) entry which is preliminary data.</text>
</comment>
<reference evidence="1" key="2">
    <citation type="submission" date="2021-01" db="EMBL/GenBank/DDBJ databases">
        <authorList>
            <person name="Schikora-Tamarit M.A."/>
        </authorList>
    </citation>
    <scope>NUCLEOTIDE SEQUENCE</scope>
    <source>
        <strain evidence="1">CBS2887</strain>
    </source>
</reference>
<dbReference type="Proteomes" id="UP000774326">
    <property type="component" value="Unassembled WGS sequence"/>
</dbReference>
<name>A0A9P8Q5U9_WICPI</name>
<proteinExistence type="predicted"/>
<evidence type="ECO:0000313" key="1">
    <source>
        <dbReference type="EMBL" id="KAH3683515.1"/>
    </source>
</evidence>
<dbReference type="EMBL" id="JAEUBG010003090">
    <property type="protein sequence ID" value="KAH3683515.1"/>
    <property type="molecule type" value="Genomic_DNA"/>
</dbReference>